<dbReference type="Proteomes" id="UP000253204">
    <property type="component" value="Unassembled WGS sequence"/>
</dbReference>
<dbReference type="Gene3D" id="3.20.20.70">
    <property type="entry name" value="Aldolase class I"/>
    <property type="match status" value="1"/>
</dbReference>
<accession>A0A368TPW9</accession>
<dbReference type="InterPro" id="IPR020861">
    <property type="entry name" value="Triosephosphate_isomerase_AS"/>
</dbReference>
<evidence type="ECO:0000256" key="6">
    <source>
        <dbReference type="ARBA" id="ARBA00023152"/>
    </source>
</evidence>
<evidence type="ECO:0000313" key="10">
    <source>
        <dbReference type="EMBL" id="RCV86366.1"/>
    </source>
</evidence>
<dbReference type="OrthoDB" id="9809429at2"/>
<reference evidence="10 11" key="1">
    <citation type="submission" date="2018-07" db="EMBL/GenBank/DDBJ databases">
        <title>Halomonas rutogse sp. nov., isolated from Lake TangqianCo on Tibetan Plateau.</title>
        <authorList>
            <person name="Lu H."/>
            <person name="Xing P."/>
            <person name="Wu Q."/>
        </authorList>
    </citation>
    <scope>NUCLEOTIDE SEQUENCE [LARGE SCALE GENOMIC DNA]</scope>
    <source>
        <strain evidence="10 11">TQ8S</strain>
    </source>
</reference>
<dbReference type="GO" id="GO:0005829">
    <property type="term" value="C:cytosol"/>
    <property type="evidence" value="ECO:0007669"/>
    <property type="project" value="TreeGrafter"/>
</dbReference>
<evidence type="ECO:0000256" key="3">
    <source>
        <dbReference type="ARBA" id="ARBA00007422"/>
    </source>
</evidence>
<dbReference type="PROSITE" id="PS00171">
    <property type="entry name" value="TIM_1"/>
    <property type="match status" value="1"/>
</dbReference>
<evidence type="ECO:0000256" key="7">
    <source>
        <dbReference type="ARBA" id="ARBA00023235"/>
    </source>
</evidence>
<keyword evidence="4 8" id="KW-0312">Gluconeogenesis</keyword>
<dbReference type="InterPro" id="IPR000652">
    <property type="entry name" value="Triosephosphate_isomerase"/>
</dbReference>
<name>A0A368TPW9_9GAMM</name>
<keyword evidence="5 8" id="KW-0963">Cytoplasm</keyword>
<comment type="subcellular location">
    <subcellularLocation>
        <location evidence="8 9">Cytoplasm</location>
    </subcellularLocation>
</comment>
<dbReference type="RefSeq" id="WP_114488351.1">
    <property type="nucleotide sequence ID" value="NZ_CBCSHM010000077.1"/>
</dbReference>
<dbReference type="GO" id="GO:0006094">
    <property type="term" value="P:gluconeogenesis"/>
    <property type="evidence" value="ECO:0007669"/>
    <property type="project" value="UniProtKB-UniRule"/>
</dbReference>
<dbReference type="GO" id="GO:0004807">
    <property type="term" value="F:triose-phosphate isomerase activity"/>
    <property type="evidence" value="ECO:0007669"/>
    <property type="project" value="UniProtKB-UniRule"/>
</dbReference>
<feature type="binding site" evidence="8">
    <location>
        <position position="176"/>
    </location>
    <ligand>
        <name>substrate</name>
    </ligand>
</feature>
<dbReference type="UniPathway" id="UPA00109">
    <property type="reaction ID" value="UER00189"/>
</dbReference>
<organism evidence="10 11">
    <name type="scientific">Vreelandella rituensis</name>
    <dbReference type="NCBI Taxonomy" id="2282306"/>
    <lineage>
        <taxon>Bacteria</taxon>
        <taxon>Pseudomonadati</taxon>
        <taxon>Pseudomonadota</taxon>
        <taxon>Gammaproteobacteria</taxon>
        <taxon>Oceanospirillales</taxon>
        <taxon>Halomonadaceae</taxon>
        <taxon>Vreelandella</taxon>
    </lineage>
</organism>
<dbReference type="FunFam" id="3.20.20.70:FF:000016">
    <property type="entry name" value="Triosephosphate isomerase"/>
    <property type="match status" value="1"/>
</dbReference>
<comment type="catalytic activity">
    <reaction evidence="8 9">
        <text>D-glyceraldehyde 3-phosphate = dihydroxyacetone phosphate</text>
        <dbReference type="Rhea" id="RHEA:18585"/>
        <dbReference type="ChEBI" id="CHEBI:57642"/>
        <dbReference type="ChEBI" id="CHEBI:59776"/>
        <dbReference type="EC" id="5.3.1.1"/>
    </reaction>
</comment>
<feature type="active site" description="Proton acceptor" evidence="8">
    <location>
        <position position="170"/>
    </location>
</feature>
<feature type="binding site" evidence="8">
    <location>
        <position position="216"/>
    </location>
    <ligand>
        <name>substrate</name>
    </ligand>
</feature>
<dbReference type="UniPathway" id="UPA00138"/>
<dbReference type="AlphaFoldDB" id="A0A368TPW9"/>
<dbReference type="HAMAP" id="MF_00147_B">
    <property type="entry name" value="TIM_B"/>
    <property type="match status" value="1"/>
</dbReference>
<dbReference type="PANTHER" id="PTHR21139:SF42">
    <property type="entry name" value="TRIOSEPHOSPHATE ISOMERASE"/>
    <property type="match status" value="1"/>
</dbReference>
<dbReference type="SUPFAM" id="SSF51351">
    <property type="entry name" value="Triosephosphate isomerase (TIM)"/>
    <property type="match status" value="1"/>
</dbReference>
<dbReference type="NCBIfam" id="TIGR00419">
    <property type="entry name" value="tim"/>
    <property type="match status" value="1"/>
</dbReference>
<feature type="active site" description="Electrophile" evidence="8">
    <location>
        <position position="98"/>
    </location>
</feature>
<keyword evidence="6 8" id="KW-0324">Glycolysis</keyword>
<dbReference type="GO" id="GO:0006096">
    <property type="term" value="P:glycolytic process"/>
    <property type="evidence" value="ECO:0007669"/>
    <property type="project" value="UniProtKB-UniRule"/>
</dbReference>
<dbReference type="GO" id="GO:0019563">
    <property type="term" value="P:glycerol catabolic process"/>
    <property type="evidence" value="ECO:0007669"/>
    <property type="project" value="TreeGrafter"/>
</dbReference>
<comment type="pathway">
    <text evidence="8 9">Carbohydrate biosynthesis; gluconeogenesis.</text>
</comment>
<comment type="caution">
    <text evidence="10">The sequence shown here is derived from an EMBL/GenBank/DDBJ whole genome shotgun (WGS) entry which is preliminary data.</text>
</comment>
<sequence>MTERRKIIGGNWKMNLNRKDSIALAEKLADETDTQSLDLCIYPALLYLDRVGGVLAEAGSSIKLGAQNFYAKSNGSFTGEISLAMLRDIDCKTVLVGHSERRHKLGESDVLVNQKLRAALDAGFDATLCIGETLEQREADQTNAVNTAQLCYGLAGVNSHQLRQVTIAYEPVWAIGTGESATPEDAASAHAAIRRYVEFAYGKEAAAAIRIQYGGSVKPDNAADFFAQTDIDGALVGGASLEAEDFLRIIRLAKSAEKH</sequence>
<gene>
    <name evidence="8" type="primary">tpiA</name>
    <name evidence="10" type="ORF">DU506_18520</name>
</gene>
<dbReference type="GO" id="GO:0046166">
    <property type="term" value="P:glyceraldehyde-3-phosphate biosynthetic process"/>
    <property type="evidence" value="ECO:0007669"/>
    <property type="project" value="TreeGrafter"/>
</dbReference>
<dbReference type="InterPro" id="IPR013785">
    <property type="entry name" value="Aldolase_TIM"/>
</dbReference>
<dbReference type="PROSITE" id="PS51440">
    <property type="entry name" value="TIM_2"/>
    <property type="match status" value="1"/>
</dbReference>
<dbReference type="InterPro" id="IPR022896">
    <property type="entry name" value="TrioseP_Isoase_bac/euk"/>
</dbReference>
<comment type="similarity">
    <text evidence="3 8 9">Belongs to the triosephosphate isomerase family.</text>
</comment>
<protein>
    <recommendedName>
        <fullName evidence="8 9">Triosephosphate isomerase</fullName>
        <shortName evidence="8">TIM</shortName>
        <shortName evidence="8">TPI</shortName>
        <ecNumber evidence="8 9">5.3.1.1</ecNumber>
    </recommendedName>
    <alternativeName>
        <fullName evidence="8">Triose-phosphate isomerase</fullName>
    </alternativeName>
</protein>
<dbReference type="EMBL" id="QPIJ01000066">
    <property type="protein sequence ID" value="RCV86366.1"/>
    <property type="molecule type" value="Genomic_DNA"/>
</dbReference>
<comment type="function">
    <text evidence="8">Involved in the gluconeogenesis. Catalyzes stereospecifically the conversion of dihydroxyacetone phosphate (DHAP) to D-glyceraldehyde-3-phosphate (G3P).</text>
</comment>
<dbReference type="InterPro" id="IPR035990">
    <property type="entry name" value="TIM_sf"/>
</dbReference>
<evidence type="ECO:0000256" key="2">
    <source>
        <dbReference type="ARBA" id="ARBA00004939"/>
    </source>
</evidence>
<keyword evidence="11" id="KW-1185">Reference proteome</keyword>
<dbReference type="Pfam" id="PF00121">
    <property type="entry name" value="TIM"/>
    <property type="match status" value="1"/>
</dbReference>
<evidence type="ECO:0000313" key="11">
    <source>
        <dbReference type="Proteomes" id="UP000253204"/>
    </source>
</evidence>
<evidence type="ECO:0000256" key="1">
    <source>
        <dbReference type="ARBA" id="ARBA00004680"/>
    </source>
</evidence>
<dbReference type="CDD" id="cd00311">
    <property type="entry name" value="TIM"/>
    <property type="match status" value="1"/>
</dbReference>
<evidence type="ECO:0000256" key="5">
    <source>
        <dbReference type="ARBA" id="ARBA00022490"/>
    </source>
</evidence>
<proteinExistence type="inferred from homology"/>
<evidence type="ECO:0000256" key="4">
    <source>
        <dbReference type="ARBA" id="ARBA00022432"/>
    </source>
</evidence>
<feature type="binding site" evidence="8">
    <location>
        <begin position="237"/>
        <end position="238"/>
    </location>
    <ligand>
        <name>substrate</name>
    </ligand>
</feature>
<comment type="pathway">
    <text evidence="2">Carbohydrate metabolism; erythritol degradation.</text>
</comment>
<comment type="subunit">
    <text evidence="8 9">Homodimer.</text>
</comment>
<feature type="binding site" evidence="8">
    <location>
        <begin position="11"/>
        <end position="13"/>
    </location>
    <ligand>
        <name>substrate</name>
    </ligand>
</feature>
<keyword evidence="7 8" id="KW-0413">Isomerase</keyword>
<evidence type="ECO:0000256" key="9">
    <source>
        <dbReference type="RuleBase" id="RU363013"/>
    </source>
</evidence>
<evidence type="ECO:0000256" key="8">
    <source>
        <dbReference type="HAMAP-Rule" id="MF_00147"/>
    </source>
</evidence>
<dbReference type="PANTHER" id="PTHR21139">
    <property type="entry name" value="TRIOSEPHOSPHATE ISOMERASE"/>
    <property type="match status" value="1"/>
</dbReference>
<comment type="pathway">
    <text evidence="1 8 9">Carbohydrate degradation; glycolysis; D-glyceraldehyde 3-phosphate from glycerone phosphate: step 1/1.</text>
</comment>
<dbReference type="EC" id="5.3.1.1" evidence="8 9"/>